<keyword evidence="4" id="KW-1185">Reference proteome</keyword>
<dbReference type="EMBL" id="FCON02000177">
    <property type="protein sequence ID" value="SAL85090.1"/>
    <property type="molecule type" value="Genomic_DNA"/>
</dbReference>
<sequence>MQWKQWFGKFGVAVARKAFDFSFDRSYMSLEAAALGHGIALESTMLASVHLRRGTLVQVFDRDFAVEVGAHHLVYPSQNADLPRVARFLAWVEEEISRPAS</sequence>
<dbReference type="GO" id="GO:0003700">
    <property type="term" value="F:DNA-binding transcription factor activity"/>
    <property type="evidence" value="ECO:0007669"/>
    <property type="project" value="TreeGrafter"/>
</dbReference>
<dbReference type="Pfam" id="PF03466">
    <property type="entry name" value="LysR_substrate"/>
    <property type="match status" value="1"/>
</dbReference>
<reference evidence="3" key="1">
    <citation type="submission" date="2016-01" db="EMBL/GenBank/DDBJ databases">
        <authorList>
            <person name="Peeters C."/>
        </authorList>
    </citation>
    <scope>NUCLEOTIDE SEQUENCE [LARGE SCALE GENOMIC DNA]</scope>
    <source>
        <strain evidence="3">LMG 22940</strain>
    </source>
</reference>
<gene>
    <name evidence="3" type="ORF">AWB68_07558</name>
</gene>
<dbReference type="GO" id="GO:0043565">
    <property type="term" value="F:sequence-specific DNA binding"/>
    <property type="evidence" value="ECO:0007669"/>
    <property type="project" value="TreeGrafter"/>
</dbReference>
<evidence type="ECO:0000313" key="3">
    <source>
        <dbReference type="EMBL" id="SAL85090.1"/>
    </source>
</evidence>
<dbReference type="PANTHER" id="PTHR30537:SF58">
    <property type="entry name" value="HTH-TYPE TRANSCRIPTIONAL REGULATOR PERR"/>
    <property type="match status" value="1"/>
</dbReference>
<accession>A0A158KWW1</accession>
<evidence type="ECO:0000256" key="1">
    <source>
        <dbReference type="ARBA" id="ARBA00009437"/>
    </source>
</evidence>
<evidence type="ECO:0000259" key="2">
    <source>
        <dbReference type="Pfam" id="PF03466"/>
    </source>
</evidence>
<dbReference type="SUPFAM" id="SSF53850">
    <property type="entry name" value="Periplasmic binding protein-like II"/>
    <property type="match status" value="1"/>
</dbReference>
<proteinExistence type="inferred from homology"/>
<protein>
    <submittedName>
        <fullName evidence="3">LysR family transcriptional regulator</fullName>
    </submittedName>
</protein>
<feature type="domain" description="LysR substrate-binding" evidence="2">
    <location>
        <begin position="2"/>
        <end position="95"/>
    </location>
</feature>
<comment type="similarity">
    <text evidence="1">Belongs to the LysR transcriptional regulatory family.</text>
</comment>
<dbReference type="Gene3D" id="3.40.190.10">
    <property type="entry name" value="Periplasmic binding protein-like II"/>
    <property type="match status" value="2"/>
</dbReference>
<dbReference type="PANTHER" id="PTHR30537">
    <property type="entry name" value="HTH-TYPE TRANSCRIPTIONAL REGULATOR"/>
    <property type="match status" value="1"/>
</dbReference>
<organism evidence="3 4">
    <name type="scientific">Caballeronia choica</name>
    <dbReference type="NCBI Taxonomy" id="326476"/>
    <lineage>
        <taxon>Bacteria</taxon>
        <taxon>Pseudomonadati</taxon>
        <taxon>Pseudomonadota</taxon>
        <taxon>Betaproteobacteria</taxon>
        <taxon>Burkholderiales</taxon>
        <taxon>Burkholderiaceae</taxon>
        <taxon>Caballeronia</taxon>
    </lineage>
</organism>
<comment type="caution">
    <text evidence="3">The sequence shown here is derived from an EMBL/GenBank/DDBJ whole genome shotgun (WGS) entry which is preliminary data.</text>
</comment>
<name>A0A158KWW1_9BURK</name>
<dbReference type="InterPro" id="IPR005119">
    <property type="entry name" value="LysR_subst-bd"/>
</dbReference>
<dbReference type="AlphaFoldDB" id="A0A158KWW1"/>
<dbReference type="Proteomes" id="UP000054770">
    <property type="component" value="Unassembled WGS sequence"/>
</dbReference>
<evidence type="ECO:0000313" key="4">
    <source>
        <dbReference type="Proteomes" id="UP000054770"/>
    </source>
</evidence>
<dbReference type="InterPro" id="IPR058163">
    <property type="entry name" value="LysR-type_TF_proteobact-type"/>
</dbReference>
<dbReference type="GO" id="GO:0006351">
    <property type="term" value="P:DNA-templated transcription"/>
    <property type="evidence" value="ECO:0007669"/>
    <property type="project" value="TreeGrafter"/>
</dbReference>